<dbReference type="PANTHER" id="PTHR21600:SF87">
    <property type="entry name" value="RNA PSEUDOURIDYLATE SYNTHASE DOMAIN-CONTAINING PROTEIN 1"/>
    <property type="match status" value="1"/>
</dbReference>
<organism evidence="4 5">
    <name type="scientific">Kiritimatiella glycovorans</name>
    <dbReference type="NCBI Taxonomy" id="1307763"/>
    <lineage>
        <taxon>Bacteria</taxon>
        <taxon>Pseudomonadati</taxon>
        <taxon>Kiritimatiellota</taxon>
        <taxon>Kiritimatiellia</taxon>
        <taxon>Kiritimatiellales</taxon>
        <taxon>Kiritimatiellaceae</taxon>
        <taxon>Kiritimatiella</taxon>
    </lineage>
</organism>
<dbReference type="Proteomes" id="UP000035268">
    <property type="component" value="Chromosome"/>
</dbReference>
<dbReference type="KEGG" id="vbl:L21SP4_00988"/>
<dbReference type="RefSeq" id="WP_052881602.1">
    <property type="nucleotide sequence ID" value="NZ_CP010904.1"/>
</dbReference>
<protein>
    <submittedName>
        <fullName evidence="4">Ribosomal large subunit pseudouridine synthase D</fullName>
        <ecNumber evidence="4">5.4.99.23</ecNumber>
    </submittedName>
</protein>
<dbReference type="InterPro" id="IPR050188">
    <property type="entry name" value="RluA_PseudoU_synthase"/>
</dbReference>
<proteinExistence type="inferred from homology"/>
<feature type="domain" description="Pseudouridine synthase RsuA/RluA-like" evidence="3">
    <location>
        <begin position="87"/>
        <end position="215"/>
    </location>
</feature>
<keyword evidence="2" id="KW-0694">RNA-binding</keyword>
<accession>A0A0G3EFR4</accession>
<dbReference type="Gene3D" id="3.30.2350.10">
    <property type="entry name" value="Pseudouridine synthase"/>
    <property type="match status" value="1"/>
</dbReference>
<evidence type="ECO:0000256" key="2">
    <source>
        <dbReference type="PROSITE-ProRule" id="PRU00182"/>
    </source>
</evidence>
<sequence length="281" mass="31970">MKTRTLHVKPGERRLALVDYLARQLGLSKKKAKALLDRRNVFVNRRRTWMAKHELNPGDVVDVSLEKPVHEPAPSAGGVRVLFEDEDYLVADKSAGLLTESDPSSLEALLRRRSGAQSLRAVHRLDRDTTGCVLFAKHPEARRAAIDLFRDRRVTKIYRAIAAGRWPRKEDRIRSTVDGQEALTDLRRLDANRSASYLEIRILTGRTHQIRRHLSREGHPVAGDKSCPAHVFPDDRLALLPRQMLHAYRLSFPHPRLGNEVRTSAPIPEDFEAALREFGLK</sequence>
<dbReference type="Pfam" id="PF00849">
    <property type="entry name" value="PseudoU_synth_2"/>
    <property type="match status" value="1"/>
</dbReference>
<dbReference type="PROSITE" id="PS50889">
    <property type="entry name" value="S4"/>
    <property type="match status" value="1"/>
</dbReference>
<name>A0A0G3EFR4_9BACT</name>
<dbReference type="STRING" id="1307763.L21SP4_00988"/>
<comment type="similarity">
    <text evidence="1">Belongs to the pseudouridine synthase RluA family.</text>
</comment>
<dbReference type="OrthoDB" id="9784108at2"/>
<dbReference type="EC" id="5.4.99.23" evidence="4"/>
<keyword evidence="4" id="KW-0413">Isomerase</keyword>
<evidence type="ECO:0000256" key="1">
    <source>
        <dbReference type="ARBA" id="ARBA00010876"/>
    </source>
</evidence>
<evidence type="ECO:0000313" key="4">
    <source>
        <dbReference type="EMBL" id="AKJ64247.1"/>
    </source>
</evidence>
<dbReference type="PANTHER" id="PTHR21600">
    <property type="entry name" value="MITOCHONDRIAL RNA PSEUDOURIDINE SYNTHASE"/>
    <property type="match status" value="1"/>
</dbReference>
<reference evidence="4 5" key="2">
    <citation type="journal article" date="2016" name="ISME J.">
        <title>Characterization of the first cultured representative of Verrucomicrobia subdivision 5 indicates the proposal of a novel phylum.</title>
        <authorList>
            <person name="Spring S."/>
            <person name="Bunk B."/>
            <person name="Sproer C."/>
            <person name="Schumann P."/>
            <person name="Rohde M."/>
            <person name="Tindall B.J."/>
            <person name="Klenk H.P."/>
        </authorList>
    </citation>
    <scope>NUCLEOTIDE SEQUENCE [LARGE SCALE GENOMIC DNA]</scope>
    <source>
        <strain evidence="4 5">L21-Fru-AB</strain>
    </source>
</reference>
<dbReference type="InterPro" id="IPR006224">
    <property type="entry name" value="PsdUridine_synth_RluA-like_CS"/>
</dbReference>
<dbReference type="GO" id="GO:0160140">
    <property type="term" value="F:23S rRNA pseudouridine(1911/1915/1917) synthase activity"/>
    <property type="evidence" value="ECO:0007669"/>
    <property type="project" value="UniProtKB-EC"/>
</dbReference>
<dbReference type="EMBL" id="CP010904">
    <property type="protein sequence ID" value="AKJ64247.1"/>
    <property type="molecule type" value="Genomic_DNA"/>
</dbReference>
<dbReference type="SUPFAM" id="SSF55120">
    <property type="entry name" value="Pseudouridine synthase"/>
    <property type="match status" value="1"/>
</dbReference>
<dbReference type="InterPro" id="IPR020103">
    <property type="entry name" value="PsdUridine_synth_cat_dom_sf"/>
</dbReference>
<dbReference type="GO" id="GO:0003723">
    <property type="term" value="F:RNA binding"/>
    <property type="evidence" value="ECO:0007669"/>
    <property type="project" value="UniProtKB-KW"/>
</dbReference>
<evidence type="ECO:0000313" key="5">
    <source>
        <dbReference type="Proteomes" id="UP000035268"/>
    </source>
</evidence>
<keyword evidence="5" id="KW-1185">Reference proteome</keyword>
<dbReference type="InterPro" id="IPR006145">
    <property type="entry name" value="PsdUridine_synth_RsuA/RluA"/>
</dbReference>
<dbReference type="PROSITE" id="PS01129">
    <property type="entry name" value="PSI_RLU"/>
    <property type="match status" value="1"/>
</dbReference>
<reference evidence="5" key="1">
    <citation type="submission" date="2015-02" db="EMBL/GenBank/DDBJ databases">
        <title>Description and complete genome sequence of the first cultured representative of the subdivision 5 of the Verrucomicrobia phylum.</title>
        <authorList>
            <person name="Spring S."/>
            <person name="Bunk B."/>
            <person name="Sproer C."/>
            <person name="Klenk H.-P."/>
        </authorList>
    </citation>
    <scope>NUCLEOTIDE SEQUENCE [LARGE SCALE GENOMIC DNA]</scope>
    <source>
        <strain evidence="5">L21-Fru-AB</strain>
    </source>
</reference>
<dbReference type="GO" id="GO:0000455">
    <property type="term" value="P:enzyme-directed rRNA pseudouridine synthesis"/>
    <property type="evidence" value="ECO:0007669"/>
    <property type="project" value="TreeGrafter"/>
</dbReference>
<evidence type="ECO:0000259" key="3">
    <source>
        <dbReference type="Pfam" id="PF00849"/>
    </source>
</evidence>
<gene>
    <name evidence="4" type="primary">rluD_1</name>
    <name evidence="4" type="ORF">L21SP4_00988</name>
</gene>
<dbReference type="AlphaFoldDB" id="A0A0G3EFR4"/>
<dbReference type="CDD" id="cd02869">
    <property type="entry name" value="PseudoU_synth_RluA_like"/>
    <property type="match status" value="1"/>
</dbReference>